<dbReference type="Proteomes" id="UP000295506">
    <property type="component" value="Unassembled WGS sequence"/>
</dbReference>
<reference evidence="1 2" key="1">
    <citation type="submission" date="2019-03" db="EMBL/GenBank/DDBJ databases">
        <title>Genomic Encyclopedia of Type Strains, Phase IV (KMG-IV): sequencing the most valuable type-strain genomes for metagenomic binning, comparative biology and taxonomic classification.</title>
        <authorList>
            <person name="Goeker M."/>
        </authorList>
    </citation>
    <scope>NUCLEOTIDE SEQUENCE [LARGE SCALE GENOMIC DNA]</scope>
    <source>
        <strain evidence="1 2">DSM 101483</strain>
    </source>
</reference>
<sequence>MRSGTAVPRPKPVVTAVVLGVHSFDAPHRRTGIQYIAEGLARSGVSVDYLSVPSSPLDVLGRERLARLARVWPRLGRAPVTEPVPGLREFAFLSPVPVHRFFVPGRVALRAVRLPAAGFFQSRAYDLCVHDVGPTMAYLPLVRARRLILRLNDAPDGLSGLPPVLGSALEDRLARGLYERVWAVSRPLAEWAAATAPSTPADLVPNGVDAELFAGTSPVPGAEKRAVCLGNRSPWLDLDLLRRVAGLLPDWEIHCVGGGFGRGRSNLWFLPPVAHDAVPSLLSGYGVGLLPFRESPRMAAVERPLRFYEYVAAGLGVASTPVGGLRAGLAGWAEFGDGPGRFAEAVRMAADRRPNRARRETFLRENGWQARLAEMFRTVGLSNG</sequence>
<comment type="caution">
    <text evidence="1">The sequence shown here is derived from an EMBL/GenBank/DDBJ whole genome shotgun (WGS) entry which is preliminary data.</text>
</comment>
<dbReference type="SUPFAM" id="SSF53756">
    <property type="entry name" value="UDP-Glycosyltransferase/glycogen phosphorylase"/>
    <property type="match status" value="1"/>
</dbReference>
<protein>
    <submittedName>
        <fullName evidence="1">Glycosyltransferase involved in cell wall biosynthesis</fullName>
    </submittedName>
</protein>
<accession>A0AA94PKR9</accession>
<organism evidence="1 2">
    <name type="scientific">Pseudodesulfovibrio indicus</name>
    <dbReference type="NCBI Taxonomy" id="1716143"/>
    <lineage>
        <taxon>Bacteria</taxon>
        <taxon>Pseudomonadati</taxon>
        <taxon>Thermodesulfobacteriota</taxon>
        <taxon>Desulfovibrionia</taxon>
        <taxon>Desulfovibrionales</taxon>
        <taxon>Desulfovibrionaceae</taxon>
    </lineage>
</organism>
<dbReference type="Gene3D" id="3.40.50.2000">
    <property type="entry name" value="Glycogen Phosphorylase B"/>
    <property type="match status" value="1"/>
</dbReference>
<evidence type="ECO:0000313" key="1">
    <source>
        <dbReference type="EMBL" id="TDT85560.1"/>
    </source>
</evidence>
<dbReference type="AlphaFoldDB" id="A0AA94PKR9"/>
<proteinExistence type="predicted"/>
<dbReference type="EMBL" id="SOBK01000015">
    <property type="protein sequence ID" value="TDT85560.1"/>
    <property type="molecule type" value="Genomic_DNA"/>
</dbReference>
<gene>
    <name evidence="1" type="ORF">EDC59_11538</name>
</gene>
<evidence type="ECO:0000313" key="2">
    <source>
        <dbReference type="Proteomes" id="UP000295506"/>
    </source>
</evidence>
<name>A0AA94PKR9_9BACT</name>